<sequence length="585" mass="65576">MAAEMVGSAVAQEAVTQVLSRFKERYQEKSDAKERMERLEMAHIKLEAALEASQRWSVTSAPLLRWRSKLKRAAQECDHTLRRCKQRLQEEEEAQHQREVRSCSLPKRIAHAARSLVSSIFEYRGSDEDDELRGPAAIRRFERFAEGAGEFLRYVELGGTPHRRYTFFDALVQHLLAGKGTKRCFVDHGDGGQGQQHLSFLLHPLSPPDRQRGMEGALVVLLDDGAVPENSFMLSLTLRLSESTDVVGVVVRCLQLFTAPLLLRSSAAETVKAKLAELPTQDLCWVPDAYSVSFDRIKHQHNLYTASSKWFRPNPLCCQRQDHHNYAQSFAAGGSSSSPSSEPSSPYDDDAYLEAVGQVNLLGHVALSGWSNRQRSAGFQPYLKLGVQFWPHASCEDLSPAVGGSATEMINGVGEATATTQLQHGLYSNICFQELLGEILLQKAAHYIRSRSGSSAAAADTSYQMLWRSRHGRAYLKVQRASWPWRATTREGAGDMRQKRRRPGNKKQVQAWTSGIVEFMSSWIAHAPAQLQAMAVDWIQKQERSQLPLLLKTNPCIHDCPIMLLSLQDLRSLARKIKSLRTLVT</sequence>
<dbReference type="PANTHER" id="PTHR33377:SF99">
    <property type="entry name" value="OSJNBB0004G23.8-LIKE PROTEIN"/>
    <property type="match status" value="1"/>
</dbReference>
<dbReference type="PANTHER" id="PTHR33377">
    <property type="entry name" value="OS10G0134700 PROTEIN-RELATED"/>
    <property type="match status" value="1"/>
</dbReference>
<accession>A0AAQ3SH39</accession>
<evidence type="ECO:0000313" key="4">
    <source>
        <dbReference type="Proteomes" id="UP001341281"/>
    </source>
</evidence>
<dbReference type="SMART" id="SM01157">
    <property type="entry name" value="DUF1719"/>
    <property type="match status" value="1"/>
</dbReference>
<feature type="compositionally biased region" description="Low complexity" evidence="2">
    <location>
        <begin position="335"/>
        <end position="346"/>
    </location>
</feature>
<evidence type="ECO:0000256" key="2">
    <source>
        <dbReference type="SAM" id="MobiDB-lite"/>
    </source>
</evidence>
<gene>
    <name evidence="3" type="ORF">U9M48_001972</name>
</gene>
<organism evidence="3 4">
    <name type="scientific">Paspalum notatum var. saurae</name>
    <dbReference type="NCBI Taxonomy" id="547442"/>
    <lineage>
        <taxon>Eukaryota</taxon>
        <taxon>Viridiplantae</taxon>
        <taxon>Streptophyta</taxon>
        <taxon>Embryophyta</taxon>
        <taxon>Tracheophyta</taxon>
        <taxon>Spermatophyta</taxon>
        <taxon>Magnoliopsida</taxon>
        <taxon>Liliopsida</taxon>
        <taxon>Poales</taxon>
        <taxon>Poaceae</taxon>
        <taxon>PACMAD clade</taxon>
        <taxon>Panicoideae</taxon>
        <taxon>Andropogonodae</taxon>
        <taxon>Paspaleae</taxon>
        <taxon>Paspalinae</taxon>
        <taxon>Paspalum</taxon>
    </lineage>
</organism>
<reference evidence="3 4" key="1">
    <citation type="submission" date="2024-02" db="EMBL/GenBank/DDBJ databases">
        <title>High-quality chromosome-scale genome assembly of Pensacola bahiagrass (Paspalum notatum Flugge var. saurae).</title>
        <authorList>
            <person name="Vega J.M."/>
            <person name="Podio M."/>
            <person name="Orjuela J."/>
            <person name="Siena L.A."/>
            <person name="Pessino S.C."/>
            <person name="Combes M.C."/>
            <person name="Mariac C."/>
            <person name="Albertini E."/>
            <person name="Pupilli F."/>
            <person name="Ortiz J.P.A."/>
            <person name="Leblanc O."/>
        </authorList>
    </citation>
    <scope>NUCLEOTIDE SEQUENCE [LARGE SCALE GENOMIC DNA]</scope>
    <source>
        <strain evidence="3">R1</strain>
        <tissue evidence="3">Leaf</tissue>
    </source>
</reference>
<dbReference type="EMBL" id="CP144745">
    <property type="protein sequence ID" value="WVZ50747.1"/>
    <property type="molecule type" value="Genomic_DNA"/>
</dbReference>
<dbReference type="Proteomes" id="UP001341281">
    <property type="component" value="Chromosome 01"/>
</dbReference>
<evidence type="ECO:0000313" key="3">
    <source>
        <dbReference type="EMBL" id="WVZ50747.1"/>
    </source>
</evidence>
<feature type="coiled-coil region" evidence="1">
    <location>
        <begin position="19"/>
        <end position="49"/>
    </location>
</feature>
<evidence type="ECO:0000256" key="1">
    <source>
        <dbReference type="SAM" id="Coils"/>
    </source>
</evidence>
<dbReference type="Pfam" id="PF08224">
    <property type="entry name" value="DUF1719"/>
    <property type="match status" value="1"/>
</dbReference>
<keyword evidence="1" id="KW-0175">Coiled coil</keyword>
<dbReference type="AlphaFoldDB" id="A0AAQ3SH39"/>
<name>A0AAQ3SH39_PASNO</name>
<keyword evidence="4" id="KW-1185">Reference proteome</keyword>
<proteinExistence type="predicted"/>
<feature type="region of interest" description="Disordered" evidence="2">
    <location>
        <begin position="329"/>
        <end position="349"/>
    </location>
</feature>
<dbReference type="InterPro" id="IPR013181">
    <property type="entry name" value="DUF1719"/>
</dbReference>
<protein>
    <submittedName>
        <fullName evidence="3">Uncharacterized protein</fullName>
    </submittedName>
</protein>